<gene>
    <name evidence="7" type="ORF">CVLEPA_LOCUS24485</name>
</gene>
<protein>
    <recommendedName>
        <fullName evidence="3">NudC domain-containing protein 1</fullName>
    </recommendedName>
</protein>
<dbReference type="EMBL" id="CAWYQH010000119">
    <property type="protein sequence ID" value="CAK8691725.1"/>
    <property type="molecule type" value="Genomic_DNA"/>
</dbReference>
<evidence type="ECO:0000259" key="6">
    <source>
        <dbReference type="PROSITE" id="PS51203"/>
    </source>
</evidence>
<dbReference type="Pfam" id="PF04969">
    <property type="entry name" value="CS"/>
    <property type="match status" value="1"/>
</dbReference>
<dbReference type="InterPro" id="IPR008978">
    <property type="entry name" value="HSP20-like_chaperone"/>
</dbReference>
<keyword evidence="5" id="KW-0539">Nucleus</keyword>
<proteinExistence type="predicted"/>
<dbReference type="InterPro" id="IPR007052">
    <property type="entry name" value="CS_dom"/>
</dbReference>
<evidence type="ECO:0000256" key="3">
    <source>
        <dbReference type="ARBA" id="ARBA00018915"/>
    </source>
</evidence>
<organism evidence="7 8">
    <name type="scientific">Clavelina lepadiformis</name>
    <name type="common">Light-bulb sea squirt</name>
    <name type="synonym">Ascidia lepadiformis</name>
    <dbReference type="NCBI Taxonomy" id="159417"/>
    <lineage>
        <taxon>Eukaryota</taxon>
        <taxon>Metazoa</taxon>
        <taxon>Chordata</taxon>
        <taxon>Tunicata</taxon>
        <taxon>Ascidiacea</taxon>
        <taxon>Aplousobranchia</taxon>
        <taxon>Clavelinidae</taxon>
        <taxon>Clavelina</taxon>
    </lineage>
</organism>
<reference evidence="7 8" key="1">
    <citation type="submission" date="2024-02" db="EMBL/GenBank/DDBJ databases">
        <authorList>
            <person name="Daric V."/>
            <person name="Darras S."/>
        </authorList>
    </citation>
    <scope>NUCLEOTIDE SEQUENCE [LARGE SCALE GENOMIC DNA]</scope>
</reference>
<evidence type="ECO:0000313" key="7">
    <source>
        <dbReference type="EMBL" id="CAK8691725.1"/>
    </source>
</evidence>
<dbReference type="PANTHER" id="PTHR21664:SF1">
    <property type="entry name" value="NUDC DOMAIN-CONTAINING PROTEIN 1"/>
    <property type="match status" value="1"/>
</dbReference>
<dbReference type="InterPro" id="IPR037895">
    <property type="entry name" value="NUDCD1"/>
</dbReference>
<comment type="caution">
    <text evidence="7">The sequence shown here is derived from an EMBL/GenBank/DDBJ whole genome shotgun (WGS) entry which is preliminary data.</text>
</comment>
<sequence length="668" mass="75086">MPATRWGDMKKRDQNHIYVAKSYHFRTTLTCWSVECRFGTAGLAAVASSICSCSEMADKVKKPALVELRPDRKLIDSKFESYKLSLNPLPSYKAAIPDGVYQVNAGDEEFSYEKIKCFTLHNYLILDPWNKENVYFVDSTFCLRRFHIPLETHIEPSKVVFSFGSEIAVDTDRLPPSVYFPSPTLCVACDGFGAMYVLETGCRASWTTDVWRIVYFDEVKKSPSLIINSAARSDGADDVKRDFLECLFIKFEEISSPEPEKGAETVTEVLLEWITLEKSTNDEDYQLSASKLFRGKNVPNYCALAKDSTELHIASSSPFKYSPGWNSEADPEINDIVQSGVDENDKNTKPPAPYKWKQTKEDVLVFIDLPPAANKQSVVYSLSSRKIKVGIRPDKDAEPNILLDGCLCHDAVPEESNWSIIDGRLEVTFQKSVEGHTWFSVVEDDDRGELELDSEEVARVHKQLEHLTSETLSTENPGEGVFRPGELEECDSYYDSSASLAKFDSVSETFTHHADVSSLRWLFNCVLDANEPLSVVFRHDVDAFVWQPQVTSDGTNRRLWKHRATFNALGYVHASKTNLKFCACAPDVSYVALCECQRRIFIYRQPSPLTTSLRNRSSGQVIGKVAVQQVATLDSNDNILGFVASNERMYVLTSSELVVFKISVDAGA</sequence>
<evidence type="ECO:0000313" key="8">
    <source>
        <dbReference type="Proteomes" id="UP001642483"/>
    </source>
</evidence>
<dbReference type="Gene3D" id="2.60.40.790">
    <property type="match status" value="1"/>
</dbReference>
<keyword evidence="8" id="KW-1185">Reference proteome</keyword>
<dbReference type="SUPFAM" id="SSF49764">
    <property type="entry name" value="HSP20-like chaperones"/>
    <property type="match status" value="1"/>
</dbReference>
<accession>A0ABP0GNG4</accession>
<keyword evidence="4" id="KW-0963">Cytoplasm</keyword>
<dbReference type="CDD" id="cd06467">
    <property type="entry name" value="p23_NUDC_like"/>
    <property type="match status" value="1"/>
</dbReference>
<feature type="domain" description="CS" evidence="6">
    <location>
        <begin position="349"/>
        <end position="442"/>
    </location>
</feature>
<evidence type="ECO:0000256" key="2">
    <source>
        <dbReference type="ARBA" id="ARBA00004496"/>
    </source>
</evidence>
<dbReference type="Proteomes" id="UP001642483">
    <property type="component" value="Unassembled WGS sequence"/>
</dbReference>
<evidence type="ECO:0000256" key="5">
    <source>
        <dbReference type="ARBA" id="ARBA00023242"/>
    </source>
</evidence>
<evidence type="ECO:0000256" key="1">
    <source>
        <dbReference type="ARBA" id="ARBA00004123"/>
    </source>
</evidence>
<comment type="subcellular location">
    <subcellularLocation>
        <location evidence="2">Cytoplasm</location>
    </subcellularLocation>
    <subcellularLocation>
        <location evidence="1">Nucleus</location>
    </subcellularLocation>
</comment>
<dbReference type="PROSITE" id="PS51203">
    <property type="entry name" value="CS"/>
    <property type="match status" value="1"/>
</dbReference>
<name>A0ABP0GNG4_CLALP</name>
<dbReference type="PANTHER" id="PTHR21664">
    <property type="entry name" value="CHRONIC MYELOGENOUS LEUKEMIA TUMOR ANTIGEN 66"/>
    <property type="match status" value="1"/>
</dbReference>
<evidence type="ECO:0000256" key="4">
    <source>
        <dbReference type="ARBA" id="ARBA00022490"/>
    </source>
</evidence>